<dbReference type="EMBL" id="JAUHHV010000004">
    <property type="protein sequence ID" value="KAK1427248.1"/>
    <property type="molecule type" value="Genomic_DNA"/>
</dbReference>
<dbReference type="Pfam" id="PF00201">
    <property type="entry name" value="UDPGT"/>
    <property type="match status" value="1"/>
</dbReference>
<dbReference type="Gene3D" id="3.40.50.2000">
    <property type="entry name" value="Glycogen Phosphorylase B"/>
    <property type="match status" value="2"/>
</dbReference>
<accession>A0AAD8NZ39</accession>
<dbReference type="CDD" id="cd03784">
    <property type="entry name" value="GT1_Gtf-like"/>
    <property type="match status" value="1"/>
</dbReference>
<dbReference type="Proteomes" id="UP001229421">
    <property type="component" value="Unassembled WGS sequence"/>
</dbReference>
<name>A0AAD8NZ39_TARER</name>
<protein>
    <submittedName>
        <fullName evidence="3">Uncharacterized protein</fullName>
    </submittedName>
</protein>
<sequence length="468" mass="51773">MSISDIGTGSHILIIPYPAQGHILPLLDLTHQLATRNILITILITPKNLPTLTPLLSTHPTTITTLILPLPPHPSIPHGIENVKDLPLGGFKAMMLTLGDLYNPLLNWFHNHSNPPIAIVSDFFLGWTHRLACELGVRRYAFSPSGVFALSVIFSLWRYMPKRVDETNESEVVKFCNVPNEPEYPYWQLSPIYRVYVEGDQESEFIRDGFLADIESWGIVINSFTELERVYIDYLKVEVGHDRVFVVGPLLPPEGDVSGRGGPTSNDVLSWLDKSGSEKVVYVCFGSQTVLTNKQMGVVANALQKSGVKFVWSVKEPTVGHDAADYGRVPTGFEERVAGRGIVVRGWVPQVAILSHDSVGVFLTHCGWNSIMEAVAAEVLMLTWPMSADQFSNATLLQELKVGIKVWEGANSVPDSDELAELFRKSVSEETRLERERVKELGKAAKEAVGEKGSSVGELDRLVANLSH</sequence>
<dbReference type="AlphaFoldDB" id="A0AAD8NZ39"/>
<comment type="similarity">
    <text evidence="1">Belongs to the UDP-glycosyltransferase family.</text>
</comment>
<evidence type="ECO:0000313" key="4">
    <source>
        <dbReference type="Proteomes" id="UP001229421"/>
    </source>
</evidence>
<dbReference type="FunFam" id="3.40.50.2000:FF:000143">
    <property type="entry name" value="UDP-glycosyltransferase 89B1"/>
    <property type="match status" value="1"/>
</dbReference>
<evidence type="ECO:0000313" key="3">
    <source>
        <dbReference type="EMBL" id="KAK1427248.1"/>
    </source>
</evidence>
<dbReference type="SUPFAM" id="SSF53756">
    <property type="entry name" value="UDP-Glycosyltransferase/glycogen phosphorylase"/>
    <property type="match status" value="1"/>
</dbReference>
<dbReference type="PANTHER" id="PTHR48047">
    <property type="entry name" value="GLYCOSYLTRANSFERASE"/>
    <property type="match status" value="1"/>
</dbReference>
<reference evidence="3" key="1">
    <citation type="journal article" date="2023" name="bioRxiv">
        <title>Improved chromosome-level genome assembly for marigold (Tagetes erecta).</title>
        <authorList>
            <person name="Jiang F."/>
            <person name="Yuan L."/>
            <person name="Wang S."/>
            <person name="Wang H."/>
            <person name="Xu D."/>
            <person name="Wang A."/>
            <person name="Fan W."/>
        </authorList>
    </citation>
    <scope>NUCLEOTIDE SEQUENCE</scope>
    <source>
        <strain evidence="3">WSJ</strain>
        <tissue evidence="3">Leaf</tissue>
    </source>
</reference>
<gene>
    <name evidence="3" type="ORF">QVD17_15931</name>
</gene>
<keyword evidence="4" id="KW-1185">Reference proteome</keyword>
<dbReference type="PANTHER" id="PTHR48047:SF8">
    <property type="entry name" value="FLAVONOL 3-O-GLUCOSYLTRANSFERASE UGT89B1"/>
    <property type="match status" value="1"/>
</dbReference>
<evidence type="ECO:0000256" key="1">
    <source>
        <dbReference type="ARBA" id="ARBA00009995"/>
    </source>
</evidence>
<dbReference type="InterPro" id="IPR002213">
    <property type="entry name" value="UDP_glucos_trans"/>
</dbReference>
<comment type="caution">
    <text evidence="3">The sequence shown here is derived from an EMBL/GenBank/DDBJ whole genome shotgun (WGS) entry which is preliminary data.</text>
</comment>
<dbReference type="GO" id="GO:0035251">
    <property type="term" value="F:UDP-glucosyltransferase activity"/>
    <property type="evidence" value="ECO:0007669"/>
    <property type="project" value="TreeGrafter"/>
</dbReference>
<organism evidence="3 4">
    <name type="scientific">Tagetes erecta</name>
    <name type="common">African marigold</name>
    <dbReference type="NCBI Taxonomy" id="13708"/>
    <lineage>
        <taxon>Eukaryota</taxon>
        <taxon>Viridiplantae</taxon>
        <taxon>Streptophyta</taxon>
        <taxon>Embryophyta</taxon>
        <taxon>Tracheophyta</taxon>
        <taxon>Spermatophyta</taxon>
        <taxon>Magnoliopsida</taxon>
        <taxon>eudicotyledons</taxon>
        <taxon>Gunneridae</taxon>
        <taxon>Pentapetalae</taxon>
        <taxon>asterids</taxon>
        <taxon>campanulids</taxon>
        <taxon>Asterales</taxon>
        <taxon>Asteraceae</taxon>
        <taxon>Asteroideae</taxon>
        <taxon>Heliantheae alliance</taxon>
        <taxon>Tageteae</taxon>
        <taxon>Tagetes</taxon>
    </lineage>
</organism>
<dbReference type="FunFam" id="3.40.50.2000:FF:000064">
    <property type="entry name" value="Glycosyltransferase"/>
    <property type="match status" value="1"/>
</dbReference>
<keyword evidence="2" id="KW-0808">Transferase</keyword>
<proteinExistence type="inferred from homology"/>
<evidence type="ECO:0000256" key="2">
    <source>
        <dbReference type="ARBA" id="ARBA00022679"/>
    </source>
</evidence>